<keyword evidence="13" id="KW-1185">Reference proteome</keyword>
<keyword evidence="4" id="KW-0808">Transferase</keyword>
<feature type="domain" description="Histidine kinase/HSP90-like ATPase" evidence="11">
    <location>
        <begin position="508"/>
        <end position="599"/>
    </location>
</feature>
<gene>
    <name evidence="12" type="ORF">EUA06_15050</name>
</gene>
<feature type="transmembrane region" description="Helical" evidence="10">
    <location>
        <begin position="177"/>
        <end position="196"/>
    </location>
</feature>
<keyword evidence="8" id="KW-0902">Two-component regulatory system</keyword>
<organism evidence="12 13">
    <name type="scientific">Nocardioides glacieisoli</name>
    <dbReference type="NCBI Taxonomy" id="1168730"/>
    <lineage>
        <taxon>Bacteria</taxon>
        <taxon>Bacillati</taxon>
        <taxon>Actinomycetota</taxon>
        <taxon>Actinomycetes</taxon>
        <taxon>Propionibacteriales</taxon>
        <taxon>Nocardioidaceae</taxon>
        <taxon>Nocardioides</taxon>
    </lineage>
</organism>
<feature type="transmembrane region" description="Helical" evidence="10">
    <location>
        <begin position="122"/>
        <end position="141"/>
    </location>
</feature>
<comment type="catalytic activity">
    <reaction evidence="1">
        <text>ATP + protein L-histidine = ADP + protein N-phospho-L-histidine.</text>
        <dbReference type="EC" id="2.7.13.3"/>
    </reaction>
</comment>
<dbReference type="AlphaFoldDB" id="A0A4Q2RQB9"/>
<protein>
    <recommendedName>
        <fullName evidence="2">histidine kinase</fullName>
        <ecNumber evidence="2">2.7.13.3</ecNumber>
    </recommendedName>
</protein>
<dbReference type="PANTHER" id="PTHR24421:SF10">
    <property type="entry name" value="NITRATE_NITRITE SENSOR PROTEIN NARQ"/>
    <property type="match status" value="1"/>
</dbReference>
<keyword evidence="10" id="KW-1133">Transmembrane helix</keyword>
<keyword evidence="6" id="KW-0418">Kinase</keyword>
<dbReference type="GO" id="GO:0005524">
    <property type="term" value="F:ATP binding"/>
    <property type="evidence" value="ECO:0007669"/>
    <property type="project" value="UniProtKB-KW"/>
</dbReference>
<keyword evidence="3" id="KW-0597">Phosphoprotein</keyword>
<feature type="transmembrane region" description="Helical" evidence="10">
    <location>
        <begin position="82"/>
        <end position="102"/>
    </location>
</feature>
<dbReference type="GO" id="GO:0000155">
    <property type="term" value="F:phosphorelay sensor kinase activity"/>
    <property type="evidence" value="ECO:0007669"/>
    <property type="project" value="InterPro"/>
</dbReference>
<dbReference type="GO" id="GO:0016020">
    <property type="term" value="C:membrane"/>
    <property type="evidence" value="ECO:0007669"/>
    <property type="project" value="InterPro"/>
</dbReference>
<dbReference type="InterPro" id="IPR050482">
    <property type="entry name" value="Sensor_HK_TwoCompSys"/>
</dbReference>
<evidence type="ECO:0000256" key="5">
    <source>
        <dbReference type="ARBA" id="ARBA00022741"/>
    </source>
</evidence>
<dbReference type="Proteomes" id="UP000291838">
    <property type="component" value="Unassembled WGS sequence"/>
</dbReference>
<feature type="transmembrane region" description="Helical" evidence="10">
    <location>
        <begin position="237"/>
        <end position="262"/>
    </location>
</feature>
<accession>A0A4Q2RQB9</accession>
<name>A0A4Q2RQB9_9ACTN</name>
<keyword evidence="7" id="KW-0067">ATP-binding</keyword>
<dbReference type="InterPro" id="IPR036890">
    <property type="entry name" value="HATPase_C_sf"/>
</dbReference>
<feature type="transmembrane region" description="Helical" evidence="10">
    <location>
        <begin position="208"/>
        <end position="231"/>
    </location>
</feature>
<evidence type="ECO:0000256" key="2">
    <source>
        <dbReference type="ARBA" id="ARBA00012438"/>
    </source>
</evidence>
<evidence type="ECO:0000256" key="8">
    <source>
        <dbReference type="ARBA" id="ARBA00023012"/>
    </source>
</evidence>
<dbReference type="InterPro" id="IPR003594">
    <property type="entry name" value="HATPase_dom"/>
</dbReference>
<sequence>MQTLGAAAADPAPVLGPGPVPLGVLGATAVVAFGAALPLLFVLPHDTVSIDATLPLLAWLAVGIAGIVGVERQAPEVSRVSVGWAAVAAATTPLLVLGWSAVASDAAVTSTTAGGSGRIDSGPWWTTPVLLLAAAATGAAATGDRGARRWRTWLVATAALTLAGSWVAWLTTAPQTYGVVTTAGLVTLACQVATAAAGGSPRPVDEPLLDVALVAGVLAVAAAAGGAVWWFTQVEQVFAGEVVATFAGAMSLILATPGAWWLRREFLHRRYGPGVLAADDVAGITADLRPDGDPRRLLDKAATMVAAVSGTAAARIELRDPTDPTDPTDPLGSRTADEEDRSWRGFPLVVGDEHVGVLTVRAPSVDGLEVRQERAIRQLVPTVALVARAVTSALEAEHARSDLTRERIAERGRILADLHDDLGPVLAGMSMRVEAARHATPAPTLDALAQDLATARADLRRIVAGLTPAALHGQEAGTAIAQLVDSFRTDTGPIVRLHGVVPPDLGPETALTVYRTIAEAVTNALRHASPTLVAVEVEQSADDGTLALRIIDSGGRSETPHIVPGVGLTSLRARAEALGGTLHVTTNPTVVRLTLPAADR</sequence>
<dbReference type="RefSeq" id="WP_129477205.1">
    <property type="nucleotide sequence ID" value="NZ_SDWS01000006.1"/>
</dbReference>
<evidence type="ECO:0000256" key="6">
    <source>
        <dbReference type="ARBA" id="ARBA00022777"/>
    </source>
</evidence>
<dbReference type="SMART" id="SM00387">
    <property type="entry name" value="HATPase_c"/>
    <property type="match status" value="1"/>
</dbReference>
<dbReference type="EC" id="2.7.13.3" evidence="2"/>
<evidence type="ECO:0000256" key="3">
    <source>
        <dbReference type="ARBA" id="ARBA00022553"/>
    </source>
</evidence>
<feature type="transmembrane region" description="Helical" evidence="10">
    <location>
        <begin position="52"/>
        <end position="70"/>
    </location>
</feature>
<dbReference type="EMBL" id="SDWS01000006">
    <property type="protein sequence ID" value="RYB89895.1"/>
    <property type="molecule type" value="Genomic_DNA"/>
</dbReference>
<dbReference type="Gene3D" id="3.30.565.10">
    <property type="entry name" value="Histidine kinase-like ATPase, C-terminal domain"/>
    <property type="match status" value="1"/>
</dbReference>
<dbReference type="SUPFAM" id="SSF55874">
    <property type="entry name" value="ATPase domain of HSP90 chaperone/DNA topoisomerase II/histidine kinase"/>
    <property type="match status" value="1"/>
</dbReference>
<evidence type="ECO:0000256" key="7">
    <source>
        <dbReference type="ARBA" id="ARBA00022840"/>
    </source>
</evidence>
<dbReference type="GO" id="GO:0046983">
    <property type="term" value="F:protein dimerization activity"/>
    <property type="evidence" value="ECO:0007669"/>
    <property type="project" value="InterPro"/>
</dbReference>
<dbReference type="Pfam" id="PF07730">
    <property type="entry name" value="HisKA_3"/>
    <property type="match status" value="1"/>
</dbReference>
<evidence type="ECO:0000313" key="12">
    <source>
        <dbReference type="EMBL" id="RYB89895.1"/>
    </source>
</evidence>
<evidence type="ECO:0000256" key="9">
    <source>
        <dbReference type="SAM" id="MobiDB-lite"/>
    </source>
</evidence>
<proteinExistence type="predicted"/>
<evidence type="ECO:0000256" key="1">
    <source>
        <dbReference type="ARBA" id="ARBA00000085"/>
    </source>
</evidence>
<comment type="caution">
    <text evidence="12">The sequence shown here is derived from an EMBL/GenBank/DDBJ whole genome shotgun (WGS) entry which is preliminary data.</text>
</comment>
<evidence type="ECO:0000313" key="13">
    <source>
        <dbReference type="Proteomes" id="UP000291838"/>
    </source>
</evidence>
<dbReference type="Gene3D" id="1.20.5.1930">
    <property type="match status" value="1"/>
</dbReference>
<evidence type="ECO:0000256" key="10">
    <source>
        <dbReference type="SAM" id="Phobius"/>
    </source>
</evidence>
<dbReference type="OrthoDB" id="227596at2"/>
<keyword evidence="5" id="KW-0547">Nucleotide-binding</keyword>
<keyword evidence="10" id="KW-0812">Transmembrane</keyword>
<evidence type="ECO:0000259" key="11">
    <source>
        <dbReference type="SMART" id="SM00387"/>
    </source>
</evidence>
<dbReference type="PANTHER" id="PTHR24421">
    <property type="entry name" value="NITRATE/NITRITE SENSOR PROTEIN NARX-RELATED"/>
    <property type="match status" value="1"/>
</dbReference>
<dbReference type="CDD" id="cd16917">
    <property type="entry name" value="HATPase_UhpB-NarQ-NarX-like"/>
    <property type="match status" value="1"/>
</dbReference>
<dbReference type="Pfam" id="PF02518">
    <property type="entry name" value="HATPase_c"/>
    <property type="match status" value="1"/>
</dbReference>
<feature type="transmembrane region" description="Helical" evidence="10">
    <location>
        <begin position="20"/>
        <end position="40"/>
    </location>
</feature>
<dbReference type="InterPro" id="IPR011712">
    <property type="entry name" value="Sig_transdc_His_kin_sub3_dim/P"/>
</dbReference>
<feature type="transmembrane region" description="Helical" evidence="10">
    <location>
        <begin position="153"/>
        <end position="171"/>
    </location>
</feature>
<feature type="region of interest" description="Disordered" evidence="9">
    <location>
        <begin position="316"/>
        <end position="339"/>
    </location>
</feature>
<keyword evidence="10" id="KW-0472">Membrane</keyword>
<reference evidence="12 13" key="1">
    <citation type="submission" date="2019-01" db="EMBL/GenBank/DDBJ databases">
        <title>Novel species of Nocardioides.</title>
        <authorList>
            <person name="Liu Q."/>
            <person name="Xin Y.-H."/>
        </authorList>
    </citation>
    <scope>NUCLEOTIDE SEQUENCE [LARGE SCALE GENOMIC DNA]</scope>
    <source>
        <strain evidence="12 13">HLT3-15</strain>
    </source>
</reference>
<evidence type="ECO:0000256" key="4">
    <source>
        <dbReference type="ARBA" id="ARBA00022679"/>
    </source>
</evidence>